<keyword evidence="3" id="KW-0687">Ribonucleoprotein</keyword>
<evidence type="ECO:0000256" key="1">
    <source>
        <dbReference type="ARBA" id="ARBA00006194"/>
    </source>
</evidence>
<dbReference type="InterPro" id="IPR001971">
    <property type="entry name" value="Ribosomal_uS11"/>
</dbReference>
<reference evidence="4 5" key="1">
    <citation type="submission" date="2014-04" db="EMBL/GenBank/DDBJ databases">
        <authorList>
            <consortium name="International Citrus Genome Consortium"/>
            <person name="Gmitter F."/>
            <person name="Chen C."/>
            <person name="Farmerie W."/>
            <person name="Harkins T."/>
            <person name="Desany B."/>
            <person name="Mohiuddin M."/>
            <person name="Kodira C."/>
            <person name="Borodovsky M."/>
            <person name="Lomsadze A."/>
            <person name="Burns P."/>
            <person name="Jenkins J."/>
            <person name="Prochnik S."/>
            <person name="Shu S."/>
            <person name="Chapman J."/>
            <person name="Pitluck S."/>
            <person name="Schmutz J."/>
            <person name="Rokhsar D."/>
        </authorList>
    </citation>
    <scope>NUCLEOTIDE SEQUENCE</scope>
</reference>
<sequence length="255" mass="28699">MLSFSSLRKATSLLRYNGAFNRPLSADFAGYFENEKRHFCSSWNVARGESGRSLPRVLGNLGMNLCAVSVEQNVAAPYALGFRNFIHSTGQGDDETGRSSRPMDFVRGIVEEDEKRFTGPSQFGQFPRYNVEHSSEFVHIKLMRNNTFVTVTDSKGNKRIGASSGCLPELKGGPKMSRYAAEATAEHVGRLARNMGLKSVVVRVKGFTYFKKKRQAIMSFREGFANSRDQNPIVYIEDTTRRPHNGCRLPKKRRI</sequence>
<keyword evidence="2" id="KW-0689">Ribosomal protein</keyword>
<dbReference type="AlphaFoldDB" id="A0A067EMW2"/>
<dbReference type="EMBL" id="KK785037">
    <property type="protein sequence ID" value="KDO52246.1"/>
    <property type="molecule type" value="Genomic_DNA"/>
</dbReference>
<dbReference type="SUPFAM" id="SSF53137">
    <property type="entry name" value="Translational machinery components"/>
    <property type="match status" value="1"/>
</dbReference>
<comment type="similarity">
    <text evidence="1">Belongs to the universal ribosomal protein uS11 family.</text>
</comment>
<gene>
    <name evidence="4" type="ORF">CISIN_1g025294mg</name>
</gene>
<dbReference type="HAMAP" id="MF_01310">
    <property type="entry name" value="Ribosomal_uS11"/>
    <property type="match status" value="1"/>
</dbReference>
<dbReference type="InterPro" id="IPR036967">
    <property type="entry name" value="Ribosomal_uS11_sf"/>
</dbReference>
<evidence type="ECO:0000313" key="5">
    <source>
        <dbReference type="Proteomes" id="UP000027120"/>
    </source>
</evidence>
<evidence type="ECO:0000256" key="2">
    <source>
        <dbReference type="ARBA" id="ARBA00022980"/>
    </source>
</evidence>
<dbReference type="Gene3D" id="3.30.420.80">
    <property type="entry name" value="Ribosomal protein S11"/>
    <property type="match status" value="1"/>
</dbReference>
<evidence type="ECO:0008006" key="6">
    <source>
        <dbReference type="Google" id="ProtNLM"/>
    </source>
</evidence>
<dbReference type="eggNOG" id="ENOG502RZ9G">
    <property type="taxonomic scope" value="Eukaryota"/>
</dbReference>
<dbReference type="GO" id="GO:0005840">
    <property type="term" value="C:ribosome"/>
    <property type="evidence" value="ECO:0007669"/>
    <property type="project" value="UniProtKB-KW"/>
</dbReference>
<proteinExistence type="inferred from homology"/>
<keyword evidence="5" id="KW-1185">Reference proteome</keyword>
<protein>
    <recommendedName>
        <fullName evidence="6">Ribosomal protein S11</fullName>
    </recommendedName>
</protein>
<dbReference type="SMR" id="A0A067EMW2"/>
<dbReference type="STRING" id="2711.A0A067EMW2"/>
<dbReference type="GO" id="GO:0003735">
    <property type="term" value="F:structural constituent of ribosome"/>
    <property type="evidence" value="ECO:0000318"/>
    <property type="project" value="GO_Central"/>
</dbReference>
<name>A0A067EMW2_CITSI</name>
<evidence type="ECO:0000256" key="3">
    <source>
        <dbReference type="ARBA" id="ARBA00023274"/>
    </source>
</evidence>
<dbReference type="GO" id="GO:1990904">
    <property type="term" value="C:ribonucleoprotein complex"/>
    <property type="evidence" value="ECO:0007669"/>
    <property type="project" value="UniProtKB-KW"/>
</dbReference>
<accession>A0A067EMW2</accession>
<dbReference type="PANTHER" id="PTHR11759">
    <property type="entry name" value="40S RIBOSOMAL PROTEIN S14/30S RIBOSOMAL PROTEIN S11"/>
    <property type="match status" value="1"/>
</dbReference>
<dbReference type="KEGG" id="cit:102621035"/>
<dbReference type="PaxDb" id="2711-XP_006485527.1"/>
<dbReference type="GO" id="GO:0006412">
    <property type="term" value="P:translation"/>
    <property type="evidence" value="ECO:0000318"/>
    <property type="project" value="GO_Central"/>
</dbReference>
<evidence type="ECO:0000313" key="4">
    <source>
        <dbReference type="EMBL" id="KDO52246.1"/>
    </source>
</evidence>
<dbReference type="Pfam" id="PF00411">
    <property type="entry name" value="Ribosomal_S11"/>
    <property type="match status" value="1"/>
</dbReference>
<organism evidence="4 5">
    <name type="scientific">Citrus sinensis</name>
    <name type="common">Sweet orange</name>
    <name type="synonym">Citrus aurantium var. sinensis</name>
    <dbReference type="NCBI Taxonomy" id="2711"/>
    <lineage>
        <taxon>Eukaryota</taxon>
        <taxon>Viridiplantae</taxon>
        <taxon>Streptophyta</taxon>
        <taxon>Embryophyta</taxon>
        <taxon>Tracheophyta</taxon>
        <taxon>Spermatophyta</taxon>
        <taxon>Magnoliopsida</taxon>
        <taxon>eudicotyledons</taxon>
        <taxon>Gunneridae</taxon>
        <taxon>Pentapetalae</taxon>
        <taxon>rosids</taxon>
        <taxon>malvids</taxon>
        <taxon>Sapindales</taxon>
        <taxon>Rutaceae</taxon>
        <taxon>Aurantioideae</taxon>
        <taxon>Citrus</taxon>
    </lineage>
</organism>
<dbReference type="OrthoDB" id="1654884at2759"/>
<dbReference type="Proteomes" id="UP000027120">
    <property type="component" value="Unassembled WGS sequence"/>
</dbReference>
<dbReference type="FunFam" id="3.30.420.80:FF:000014">
    <property type="entry name" value="Probable ribosomal protein S11, mitochondrial"/>
    <property type="match status" value="1"/>
</dbReference>